<dbReference type="NCBIfam" id="TIGR00696">
    <property type="entry name" value="wecG_tagA_cpsF"/>
    <property type="match status" value="1"/>
</dbReference>
<dbReference type="GO" id="GO:0016758">
    <property type="term" value="F:hexosyltransferase activity"/>
    <property type="evidence" value="ECO:0007669"/>
    <property type="project" value="TreeGrafter"/>
</dbReference>
<reference evidence="4" key="1">
    <citation type="submission" date="2017-09" db="EMBL/GenBank/DDBJ databases">
        <title>Depth-based differentiation of microbial function through sediment-hosted aquifers and enrichment of novel symbionts in the deep terrestrial subsurface.</title>
        <authorList>
            <person name="Probst A.J."/>
            <person name="Ladd B."/>
            <person name="Jarett J.K."/>
            <person name="Geller-Mcgrath D.E."/>
            <person name="Sieber C.M.K."/>
            <person name="Emerson J.B."/>
            <person name="Anantharaman K."/>
            <person name="Thomas B.C."/>
            <person name="Malmstrom R."/>
            <person name="Stieglmeier M."/>
            <person name="Klingl A."/>
            <person name="Woyke T."/>
            <person name="Ryan C.M."/>
            <person name="Banfield J.F."/>
        </authorList>
    </citation>
    <scope>NUCLEOTIDE SEQUENCE [LARGE SCALE GENOMIC DNA]</scope>
</reference>
<dbReference type="EMBL" id="PFEU01000018">
    <property type="protein sequence ID" value="PJE76462.1"/>
    <property type="molecule type" value="Genomic_DNA"/>
</dbReference>
<protein>
    <recommendedName>
        <fullName evidence="5">Glycosyltransferase</fullName>
    </recommendedName>
</protein>
<evidence type="ECO:0000256" key="1">
    <source>
        <dbReference type="ARBA" id="ARBA00022676"/>
    </source>
</evidence>
<sequence length="270" mass="30621">MTHELFGVRIDDEPLDELKPLFETWLKGDQGRVIVTPNAEFLLEARKNPMFKSLLNKSDLSVADSISLQYAIIALTPNRLEHRHPGVDLLPMVCELAQKQKAHVLLFGGEPGSADASAEVLGTQFPELSISGMDPGMIGWNHDRLTISHHLIEQIQEEEPAIVAVGLGQVKQEQFIFQLKNDCPSVKIWIGVGGAFEMISGRKKRAPRVYSRVGLEWLWRLLIEPGRWRRIARAVLIFPLLVALSTLRQRTFLKSTFRVFSEILRHFRTV</sequence>
<evidence type="ECO:0000256" key="2">
    <source>
        <dbReference type="ARBA" id="ARBA00022679"/>
    </source>
</evidence>
<gene>
    <name evidence="3" type="ORF">COV05_03785</name>
</gene>
<evidence type="ECO:0000313" key="3">
    <source>
        <dbReference type="EMBL" id="PJE76462.1"/>
    </source>
</evidence>
<evidence type="ECO:0000313" key="4">
    <source>
        <dbReference type="Proteomes" id="UP000231436"/>
    </source>
</evidence>
<evidence type="ECO:0008006" key="5">
    <source>
        <dbReference type="Google" id="ProtNLM"/>
    </source>
</evidence>
<dbReference type="PANTHER" id="PTHR34136:SF1">
    <property type="entry name" value="UDP-N-ACETYL-D-MANNOSAMINURONIC ACID TRANSFERASE"/>
    <property type="match status" value="1"/>
</dbReference>
<accession>A0A2M8LG86</accession>
<dbReference type="Pfam" id="PF03808">
    <property type="entry name" value="Glyco_tran_WecG"/>
    <property type="match status" value="1"/>
</dbReference>
<organism evidence="3 4">
    <name type="scientific">Candidatus Uhrbacteria bacterium CG10_big_fil_rev_8_21_14_0_10_48_16</name>
    <dbReference type="NCBI Taxonomy" id="1975038"/>
    <lineage>
        <taxon>Bacteria</taxon>
        <taxon>Candidatus Uhriibacteriota</taxon>
    </lineage>
</organism>
<comment type="caution">
    <text evidence="3">The sequence shown here is derived from an EMBL/GenBank/DDBJ whole genome shotgun (WGS) entry which is preliminary data.</text>
</comment>
<keyword evidence="2" id="KW-0808">Transferase</keyword>
<dbReference type="InterPro" id="IPR004629">
    <property type="entry name" value="WecG_TagA_CpsF"/>
</dbReference>
<dbReference type="PANTHER" id="PTHR34136">
    <property type="match status" value="1"/>
</dbReference>
<dbReference type="Proteomes" id="UP000231436">
    <property type="component" value="Unassembled WGS sequence"/>
</dbReference>
<dbReference type="CDD" id="cd06533">
    <property type="entry name" value="Glyco_transf_WecG_TagA"/>
    <property type="match status" value="1"/>
</dbReference>
<name>A0A2M8LG86_9BACT</name>
<proteinExistence type="predicted"/>
<dbReference type="AlphaFoldDB" id="A0A2M8LG86"/>
<keyword evidence="1" id="KW-0328">Glycosyltransferase</keyword>